<sequence>MTTPLSSQPISTSRRSLVVGLALLPAIALAQKSEPKPTVQVWKTPGCGCCKDWLSHLRDNGFDVVAHDVEDTVEARRTAGIPDRYASCHTAAVQGYALEGHVPAREVRRLLRERPKAIGLAVPSMPIGAPGMDGPAYGNRRMPHSVLLIGLDGTSTVFQAYS</sequence>
<feature type="chain" id="PRO_5002781445" description="Metal-binding protein" evidence="1">
    <location>
        <begin position="31"/>
        <end position="162"/>
    </location>
</feature>
<accession>B2UF40</accession>
<organism evidence="2">
    <name type="scientific">Ralstonia pickettii (strain 12J)</name>
    <dbReference type="NCBI Taxonomy" id="402626"/>
    <lineage>
        <taxon>Bacteria</taxon>
        <taxon>Pseudomonadati</taxon>
        <taxon>Pseudomonadota</taxon>
        <taxon>Betaproteobacteria</taxon>
        <taxon>Burkholderiales</taxon>
        <taxon>Burkholderiaceae</taxon>
        <taxon>Ralstonia</taxon>
    </lineage>
</organism>
<dbReference type="HOGENOM" id="CLU_112034_0_0_4"/>
<dbReference type="KEGG" id="rpi:Rpic_1836"/>
<name>B2UF40_RALPJ</name>
<reference evidence="2" key="1">
    <citation type="submission" date="2008-05" db="EMBL/GenBank/DDBJ databases">
        <title>Complete sequence of chromosome1 of Ralstonia pickettii 12J.</title>
        <authorList>
            <consortium name="US DOE Joint Genome Institute"/>
            <person name="Lucas S."/>
            <person name="Copeland A."/>
            <person name="Lapidus A."/>
            <person name="Glavina del Rio T."/>
            <person name="Dalin E."/>
            <person name="Tice H."/>
            <person name="Bruce D."/>
            <person name="Goodwin L."/>
            <person name="Pitluck S."/>
            <person name="Meincke L."/>
            <person name="Brettin T."/>
            <person name="Detter J.C."/>
            <person name="Han C."/>
            <person name="Kuske C.R."/>
            <person name="Schmutz J."/>
            <person name="Larimer F."/>
            <person name="Land M."/>
            <person name="Hauser L."/>
            <person name="Kyrpides N."/>
            <person name="Mikhailova N."/>
            <person name="Marsh T."/>
            <person name="Richardson P."/>
        </authorList>
    </citation>
    <scope>NUCLEOTIDE SEQUENCE</scope>
    <source>
        <strain evidence="2">12J</strain>
    </source>
</reference>
<dbReference type="eggNOG" id="COG3019">
    <property type="taxonomic scope" value="Bacteria"/>
</dbReference>
<gene>
    <name evidence="2" type="ordered locus">Rpic_1836</name>
</gene>
<protein>
    <recommendedName>
        <fullName evidence="3">Metal-binding protein</fullName>
    </recommendedName>
</protein>
<dbReference type="InterPro" id="IPR007332">
    <property type="entry name" value="DUF411"/>
</dbReference>
<dbReference type="AlphaFoldDB" id="B2UF40"/>
<evidence type="ECO:0000256" key="1">
    <source>
        <dbReference type="SAM" id="SignalP"/>
    </source>
</evidence>
<feature type="signal peptide" evidence="1">
    <location>
        <begin position="1"/>
        <end position="30"/>
    </location>
</feature>
<dbReference type="EMBL" id="CP001068">
    <property type="protein sequence ID" value="ACD26972.1"/>
    <property type="molecule type" value="Genomic_DNA"/>
</dbReference>
<proteinExistence type="predicted"/>
<evidence type="ECO:0008006" key="3">
    <source>
        <dbReference type="Google" id="ProtNLM"/>
    </source>
</evidence>
<dbReference type="STRING" id="402626.Rpic_1836"/>
<evidence type="ECO:0000313" key="2">
    <source>
        <dbReference type="EMBL" id="ACD26972.1"/>
    </source>
</evidence>
<dbReference type="PATRIC" id="fig|402626.5.peg.2992"/>
<keyword evidence="1" id="KW-0732">Signal</keyword>
<dbReference type="Pfam" id="PF04214">
    <property type="entry name" value="DUF411"/>
    <property type="match status" value="1"/>
</dbReference>